<dbReference type="PROSITE" id="PS51257">
    <property type="entry name" value="PROKAR_LIPOPROTEIN"/>
    <property type="match status" value="1"/>
</dbReference>
<gene>
    <name evidence="1" type="ORF">SDC9_130206</name>
</gene>
<proteinExistence type="predicted"/>
<dbReference type="Gene3D" id="3.10.28.20">
    <property type="entry name" value="Acetamidase/Formamidase-like domains"/>
    <property type="match status" value="1"/>
</dbReference>
<organism evidence="1">
    <name type="scientific">bioreactor metagenome</name>
    <dbReference type="NCBI Taxonomy" id="1076179"/>
    <lineage>
        <taxon>unclassified sequences</taxon>
        <taxon>metagenomes</taxon>
        <taxon>ecological metagenomes</taxon>
    </lineage>
</organism>
<reference evidence="1" key="1">
    <citation type="submission" date="2019-08" db="EMBL/GenBank/DDBJ databases">
        <authorList>
            <person name="Kucharzyk K."/>
            <person name="Murdoch R.W."/>
            <person name="Higgins S."/>
            <person name="Loffler F."/>
        </authorList>
    </citation>
    <scope>NUCLEOTIDE SEQUENCE</scope>
</reference>
<protein>
    <submittedName>
        <fullName evidence="1">Uncharacterized protein</fullName>
    </submittedName>
</protein>
<dbReference type="EMBL" id="VSSQ01032015">
    <property type="protein sequence ID" value="MPM83143.1"/>
    <property type="molecule type" value="Genomic_DNA"/>
</dbReference>
<dbReference type="AlphaFoldDB" id="A0A645D200"/>
<name>A0A645D200_9ZZZZ</name>
<accession>A0A645D200</accession>
<sequence length="195" mass="20726">MKKGFVILALVMISLVLSGCASTAKVAEAPAPVRPVVIGAEGIPQPEWVYKTVSTQDVHYETGYGKMSDKQNSIKRATVEAKNKIAAWVSTQVKEVVVTYVNDAGSGANRQALDAMEVISQQVAEATLSGVTTEEIWVDADNGVWVLCTIPIANIQKSFEPAAEAVAEAFIENEAAEAANAKMKDAFANLLKGAK</sequence>
<evidence type="ECO:0000313" key="1">
    <source>
        <dbReference type="EMBL" id="MPM83143.1"/>
    </source>
</evidence>
<comment type="caution">
    <text evidence="1">The sequence shown here is derived from an EMBL/GenBank/DDBJ whole genome shotgun (WGS) entry which is preliminary data.</text>
</comment>